<evidence type="ECO:0000313" key="5">
    <source>
        <dbReference type="EMBL" id="AEH07504.1"/>
    </source>
</evidence>
<dbReference type="AlphaFoldDB" id="F8AMW7"/>
<dbReference type="InterPro" id="IPR002559">
    <property type="entry name" value="Transposase_11"/>
</dbReference>
<feature type="domain" description="Transposase IS4-like" evidence="1">
    <location>
        <begin position="40"/>
        <end position="123"/>
    </location>
</feature>
<protein>
    <submittedName>
        <fullName evidence="2">Transposase IS4 family protein</fullName>
    </submittedName>
</protein>
<name>F8AMW7_METOI</name>
<dbReference type="EMBL" id="CP002792">
    <property type="protein sequence ID" value="AEH07474.1"/>
    <property type="molecule type" value="Genomic_DNA"/>
</dbReference>
<proteinExistence type="predicted"/>
<dbReference type="Proteomes" id="UP000009296">
    <property type="component" value="Chromosome"/>
</dbReference>
<dbReference type="HOGENOM" id="CLU_1850660_0_0_2"/>
<dbReference type="EMBL" id="CP002792">
    <property type="protein sequence ID" value="AEH07469.1"/>
    <property type="molecule type" value="Genomic_DNA"/>
</dbReference>
<evidence type="ECO:0000313" key="4">
    <source>
        <dbReference type="EMBL" id="AEH07474.1"/>
    </source>
</evidence>
<dbReference type="RefSeq" id="WP_013866276.1">
    <property type="nucleotide sequence ID" value="NC_015636.1"/>
</dbReference>
<evidence type="ECO:0000313" key="2">
    <source>
        <dbReference type="EMBL" id="AEH06090.1"/>
    </source>
</evidence>
<dbReference type="KEGG" id="mok:Metok_1506"/>
<reference evidence="2" key="1">
    <citation type="submission" date="2011-05" db="EMBL/GenBank/DDBJ databases">
        <title>Complete sequence of chromosome of Methanothermococcus okinawensis IH1.</title>
        <authorList>
            <consortium name="US DOE Joint Genome Institute"/>
            <person name="Lucas S."/>
            <person name="Han J."/>
            <person name="Lapidus A."/>
            <person name="Cheng J.-F."/>
            <person name="Goodwin L."/>
            <person name="Pitluck S."/>
            <person name="Peters L."/>
            <person name="Mikhailova N."/>
            <person name="Held B."/>
            <person name="Han C."/>
            <person name="Tapia R."/>
            <person name="Land M."/>
            <person name="Hauser L."/>
            <person name="Kyrpides N."/>
            <person name="Ivanova N."/>
            <person name="Pagani I."/>
            <person name="Sieprawska-Lupa M."/>
            <person name="Takai K."/>
            <person name="Miyazaki J."/>
            <person name="Whitman W."/>
            <person name="Woyke T."/>
        </authorList>
    </citation>
    <scope>NUCLEOTIDE SEQUENCE [LARGE SCALE GENOMIC DNA]</scope>
    <source>
        <strain evidence="2">IH1</strain>
    </source>
</reference>
<dbReference type="KEGG" id="mok:Metok_1511"/>
<dbReference type="Pfam" id="PF01609">
    <property type="entry name" value="DDE_Tnp_1"/>
    <property type="match status" value="1"/>
</dbReference>
<dbReference type="GeneID" id="10773699"/>
<dbReference type="GO" id="GO:0006313">
    <property type="term" value="P:DNA transposition"/>
    <property type="evidence" value="ECO:0007669"/>
    <property type="project" value="InterPro"/>
</dbReference>
<gene>
    <name evidence="2" type="ordered locus">Metok_0094</name>
    <name evidence="3" type="ordered locus">Metok_1506</name>
    <name evidence="4" type="ordered locus">Metok_1511</name>
    <name evidence="5" type="ordered locus">Metok_1541</name>
</gene>
<dbReference type="EMBL" id="CP002792">
    <property type="protein sequence ID" value="AEH06090.1"/>
    <property type="molecule type" value="Genomic_DNA"/>
</dbReference>
<accession>F8AMW7</accession>
<dbReference type="KEGG" id="mok:Metok_0094"/>
<organism evidence="2 6">
    <name type="scientific">Methanothermococcus okinawensis (strain DSM 14208 / JCM 11175 / IH1)</name>
    <dbReference type="NCBI Taxonomy" id="647113"/>
    <lineage>
        <taxon>Archaea</taxon>
        <taxon>Methanobacteriati</taxon>
        <taxon>Methanobacteriota</taxon>
        <taxon>Methanomada group</taxon>
        <taxon>Methanococci</taxon>
        <taxon>Methanococcales</taxon>
        <taxon>Methanococcaceae</taxon>
        <taxon>Methanothermococcus</taxon>
    </lineage>
</organism>
<evidence type="ECO:0000259" key="1">
    <source>
        <dbReference type="Pfam" id="PF01609"/>
    </source>
</evidence>
<dbReference type="STRING" id="647113.Metok_0094"/>
<dbReference type="eggNOG" id="arCOG04442">
    <property type="taxonomic scope" value="Archaea"/>
</dbReference>
<evidence type="ECO:0000313" key="6">
    <source>
        <dbReference type="Proteomes" id="UP000009296"/>
    </source>
</evidence>
<keyword evidence="6" id="KW-1185">Reference proteome</keyword>
<dbReference type="GO" id="GO:0003677">
    <property type="term" value="F:DNA binding"/>
    <property type="evidence" value="ECO:0007669"/>
    <property type="project" value="InterPro"/>
</dbReference>
<dbReference type="GO" id="GO:0004803">
    <property type="term" value="F:transposase activity"/>
    <property type="evidence" value="ECO:0007669"/>
    <property type="project" value="InterPro"/>
</dbReference>
<sequence>MQFHIEQPYIGGKKSLDKELKELTSLLGDTYLCLNDSKWLVMDSTPIIDEEDEDSEVGYNSKGRFVGFKLHLSCDEHLVPLRAEFTKANIHDVTVSESLLSPVKYGSADSAYDCKNLKLTAWQVHGVMLGTGQSKKIR</sequence>
<evidence type="ECO:0000313" key="3">
    <source>
        <dbReference type="EMBL" id="AEH07469.1"/>
    </source>
</evidence>
<dbReference type="OrthoDB" id="385835at2157"/>
<dbReference type="EMBL" id="CP002792">
    <property type="protein sequence ID" value="AEH07504.1"/>
    <property type="molecule type" value="Genomic_DNA"/>
</dbReference>
<dbReference type="KEGG" id="mok:Metok_1541"/>